<dbReference type="InterPro" id="IPR014756">
    <property type="entry name" value="Ig_E-set"/>
</dbReference>
<dbReference type="InterPro" id="IPR006311">
    <property type="entry name" value="TAT_signal"/>
</dbReference>
<dbReference type="PROSITE" id="PS51318">
    <property type="entry name" value="TAT"/>
    <property type="match status" value="1"/>
</dbReference>
<evidence type="ECO:0000313" key="8">
    <source>
        <dbReference type="EMBL" id="MFD1196295.1"/>
    </source>
</evidence>
<keyword evidence="9" id="KW-1185">Reference proteome</keyword>
<evidence type="ECO:0000259" key="7">
    <source>
        <dbReference type="Pfam" id="PF04349"/>
    </source>
</evidence>
<dbReference type="PIRSF" id="PIRSF006281">
    <property type="entry name" value="MdoG"/>
    <property type="match status" value="1"/>
</dbReference>
<dbReference type="SUPFAM" id="SSF74650">
    <property type="entry name" value="Galactose mutarotase-like"/>
    <property type="match status" value="1"/>
</dbReference>
<name>A0ABW3TKD9_9RHOB</name>
<keyword evidence="5" id="KW-0574">Periplasm</keyword>
<feature type="domain" description="Glucan biosynthesis periplasmic MdoG C-terminal" evidence="7">
    <location>
        <begin position="47"/>
        <end position="525"/>
    </location>
</feature>
<evidence type="ECO:0000256" key="1">
    <source>
        <dbReference type="ARBA" id="ARBA00004418"/>
    </source>
</evidence>
<evidence type="ECO:0000256" key="5">
    <source>
        <dbReference type="ARBA" id="ARBA00022764"/>
    </source>
</evidence>
<comment type="pathway">
    <text evidence="2">Glycan metabolism; osmoregulated periplasmic glucan (OPG) biosynthesis.</text>
</comment>
<dbReference type="Pfam" id="PF04349">
    <property type="entry name" value="MdoG"/>
    <property type="match status" value="1"/>
</dbReference>
<dbReference type="EMBL" id="JBHTKR010000007">
    <property type="protein sequence ID" value="MFD1196295.1"/>
    <property type="molecule type" value="Genomic_DNA"/>
</dbReference>
<dbReference type="InterPro" id="IPR007444">
    <property type="entry name" value="Glucan_biosyn_MdoG_C"/>
</dbReference>
<organism evidence="8 9">
    <name type="scientific">Seohaeicola saemankumensis</name>
    <dbReference type="NCBI Taxonomy" id="481181"/>
    <lineage>
        <taxon>Bacteria</taxon>
        <taxon>Pseudomonadati</taxon>
        <taxon>Pseudomonadota</taxon>
        <taxon>Alphaproteobacteria</taxon>
        <taxon>Rhodobacterales</taxon>
        <taxon>Roseobacteraceae</taxon>
        <taxon>Seohaeicola</taxon>
    </lineage>
</organism>
<dbReference type="InterPro" id="IPR014438">
    <property type="entry name" value="Glucan_biosyn_MdoG/MdoD"/>
</dbReference>
<dbReference type="SUPFAM" id="SSF81296">
    <property type="entry name" value="E set domains"/>
    <property type="match status" value="1"/>
</dbReference>
<dbReference type="Gene3D" id="2.60.40.10">
    <property type="entry name" value="Immunoglobulins"/>
    <property type="match status" value="1"/>
</dbReference>
<dbReference type="InterPro" id="IPR011013">
    <property type="entry name" value="Gal_mutarotase_sf_dom"/>
</dbReference>
<evidence type="ECO:0000256" key="2">
    <source>
        <dbReference type="ARBA" id="ARBA00005001"/>
    </source>
</evidence>
<dbReference type="Proteomes" id="UP001597151">
    <property type="component" value="Unassembled WGS sequence"/>
</dbReference>
<comment type="similarity">
    <text evidence="3">Belongs to the OpgD/OpgG family.</text>
</comment>
<evidence type="ECO:0000313" key="9">
    <source>
        <dbReference type="Proteomes" id="UP001597151"/>
    </source>
</evidence>
<dbReference type="PANTHER" id="PTHR30504">
    <property type="entry name" value="GLUCANS BIOSYNTHESIS PROTEIN"/>
    <property type="match status" value="1"/>
</dbReference>
<dbReference type="PANTHER" id="PTHR30504:SF3">
    <property type="entry name" value="GLUCANS BIOSYNTHESIS PROTEIN D"/>
    <property type="match status" value="1"/>
</dbReference>
<accession>A0ABW3TKD9</accession>
<dbReference type="RefSeq" id="WP_380794141.1">
    <property type="nucleotide sequence ID" value="NZ_JBHTKR010000007.1"/>
</dbReference>
<gene>
    <name evidence="8" type="ORF">ACFQ3C_16615</name>
</gene>
<protein>
    <submittedName>
        <fullName evidence="8">Glucan biosynthesis protein</fullName>
    </submittedName>
</protein>
<evidence type="ECO:0000256" key="4">
    <source>
        <dbReference type="ARBA" id="ARBA00022729"/>
    </source>
</evidence>
<dbReference type="InterPro" id="IPR014718">
    <property type="entry name" value="GH-type_carb-bd"/>
</dbReference>
<reference evidence="9" key="1">
    <citation type="journal article" date="2019" name="Int. J. Syst. Evol. Microbiol.">
        <title>The Global Catalogue of Microorganisms (GCM) 10K type strain sequencing project: providing services to taxonomists for standard genome sequencing and annotation.</title>
        <authorList>
            <consortium name="The Broad Institute Genomics Platform"/>
            <consortium name="The Broad Institute Genome Sequencing Center for Infectious Disease"/>
            <person name="Wu L."/>
            <person name="Ma J."/>
        </authorList>
    </citation>
    <scope>NUCLEOTIDE SEQUENCE [LARGE SCALE GENOMIC DNA]</scope>
    <source>
        <strain evidence="9">CCUG 55328</strain>
    </source>
</reference>
<dbReference type="InterPro" id="IPR013783">
    <property type="entry name" value="Ig-like_fold"/>
</dbReference>
<comment type="caution">
    <text evidence="8">The sequence shown here is derived from an EMBL/GenBank/DDBJ whole genome shotgun (WGS) entry which is preliminary data.</text>
</comment>
<dbReference type="Gene3D" id="2.70.98.10">
    <property type="match status" value="1"/>
</dbReference>
<evidence type="ECO:0000256" key="6">
    <source>
        <dbReference type="SAM" id="SignalP"/>
    </source>
</evidence>
<feature type="signal peptide" evidence="6">
    <location>
        <begin position="1"/>
        <end position="33"/>
    </location>
</feature>
<sequence length="529" mass="59100">MSDFGLSSTSRTRRHFLAATAALACTFPLRLHAQDNAASAQPAPQPFSFDLLAEEMRALSQGPHQPAEPVGGFLAELDYDDYRLVRFRPDRMRWSSETSTLALAAFPMGWLFKEPVILYEVADGNATEMRFTTEDFEYLNDLGSRIPPLTDMPGVAGFRLHHPLNRPDVMDELVAFVGASYFRALGRGSAYGLSARGLALNTATATGEEFPRFSRFYMERGTGAGVITVYATLQSPSVTGAYRFVFFPGATTTIDVTARLFFREDVEELGIAPLTSMYLYSEKNHMQFDDFRPKVHDSDGLRILRADGEAIWRPLNNPPRLSGSYFPETSPRRFGLHQRERDFEQFQDTEANYHRRPSLDIEPVGDWGPGHVRLVEIPSDLEANDNIVAYWVPEAPARAGDAREFAYRMHWGDLPLDPADPIAHVEVTRAGHGGVAGVELQDNMRKFVVDFRGGFLDQLGPDAEIAPVVTVSNGEVLSSVLQRVPQTGVWRLFLDLGAEDDAVVEMSAHLAGYGRKLTENWLYQWINAR</sequence>
<keyword evidence="4 6" id="KW-0732">Signal</keyword>
<evidence type="ECO:0000256" key="3">
    <source>
        <dbReference type="ARBA" id="ARBA00009284"/>
    </source>
</evidence>
<comment type="subcellular location">
    <subcellularLocation>
        <location evidence="1">Periplasm</location>
    </subcellularLocation>
</comment>
<feature type="chain" id="PRO_5045575792" evidence="6">
    <location>
        <begin position="34"/>
        <end position="529"/>
    </location>
</feature>
<proteinExistence type="inferred from homology"/>